<protein>
    <submittedName>
        <fullName evidence="2">Uncharacterized protein</fullName>
    </submittedName>
</protein>
<evidence type="ECO:0000313" key="2">
    <source>
        <dbReference type="EMBL" id="CDF34625.1"/>
    </source>
</evidence>
<dbReference type="GeneID" id="17322157"/>
<dbReference type="PANTHER" id="PTHR35580:SF1">
    <property type="entry name" value="PHYTASE-LIKE DOMAIN-CONTAINING PROTEIN"/>
    <property type="match status" value="1"/>
</dbReference>
<sequence length="561" mass="60161">MRSLRRIVAFYTLSLFANWLTAGATAVLITQALRGKVFGSPDSNDVAKQIVVGADGSMYVAGVSTPSRPGGQAWGDPEAGDVLGNTDIFLAKFTASTELAWVKRTGSAGEDVVNDLVMAGEALYLCGATTGNLAMDPRGSSDAFVMKFTVDGAKAWRHPFQFGSNRNDSCNALSVDRNSMKIYVTGSTMGILFGSIQPRNTTTHHFLASFSEIQNNETLGLQLIQGRQTASSGNSSGDAIAIGNNHVLLMTTEWEDVRKRYRTVTYLRELSLDTLLDRKLHMIKSLDEGSFRATGMAAVNMSGDVFFVGTTNLDTNKTEYHALKYSLKNDDAKSSSMWTQRIGSVASNVKMPTQTPCIVADEANDVVYVAGVEDGYLPNENSSVVISPLIMLRMDNGEVAQRWHRSTTIAFDKEEITDIAFDLEKGAVYTGTWDGGVELLSNALVGSFGSRALNLSLPSAPPARNPNVTVTSIEAKEEAKRSRTIGYILLGLASTGIAVTGMIAYGLRAARGKGNGSDDHLPDAANKMEEMRRQVLEAHLQAGGDHSAVAEVTIGGSAAPR</sequence>
<keyword evidence="1" id="KW-0472">Membrane</keyword>
<reference evidence="3" key="1">
    <citation type="journal article" date="2013" name="Proc. Natl. Acad. Sci. U.S.A.">
        <title>Genome structure and metabolic features in the red seaweed Chondrus crispus shed light on evolution of the Archaeplastida.</title>
        <authorList>
            <person name="Collen J."/>
            <person name="Porcel B."/>
            <person name="Carre W."/>
            <person name="Ball S.G."/>
            <person name="Chaparro C."/>
            <person name="Tonon T."/>
            <person name="Barbeyron T."/>
            <person name="Michel G."/>
            <person name="Noel B."/>
            <person name="Valentin K."/>
            <person name="Elias M."/>
            <person name="Artiguenave F."/>
            <person name="Arun A."/>
            <person name="Aury J.M."/>
            <person name="Barbosa-Neto J.F."/>
            <person name="Bothwell J.H."/>
            <person name="Bouget F.Y."/>
            <person name="Brillet L."/>
            <person name="Cabello-Hurtado F."/>
            <person name="Capella-Gutierrez S."/>
            <person name="Charrier B."/>
            <person name="Cladiere L."/>
            <person name="Cock J.M."/>
            <person name="Coelho S.M."/>
            <person name="Colleoni C."/>
            <person name="Czjzek M."/>
            <person name="Da Silva C."/>
            <person name="Delage L."/>
            <person name="Denoeud F."/>
            <person name="Deschamps P."/>
            <person name="Dittami S.M."/>
            <person name="Gabaldon T."/>
            <person name="Gachon C.M."/>
            <person name="Groisillier A."/>
            <person name="Herve C."/>
            <person name="Jabbari K."/>
            <person name="Katinka M."/>
            <person name="Kloareg B."/>
            <person name="Kowalczyk N."/>
            <person name="Labadie K."/>
            <person name="Leblanc C."/>
            <person name="Lopez P.J."/>
            <person name="McLachlan D.H."/>
            <person name="Meslet-Cladiere L."/>
            <person name="Moustafa A."/>
            <person name="Nehr Z."/>
            <person name="Nyvall Collen P."/>
            <person name="Panaud O."/>
            <person name="Partensky F."/>
            <person name="Poulain J."/>
            <person name="Rensing S.A."/>
            <person name="Rousvoal S."/>
            <person name="Samson G."/>
            <person name="Symeonidi A."/>
            <person name="Weissenbach J."/>
            <person name="Zambounis A."/>
            <person name="Wincker P."/>
            <person name="Boyen C."/>
        </authorList>
    </citation>
    <scope>NUCLEOTIDE SEQUENCE [LARGE SCALE GENOMIC DNA]</scope>
    <source>
        <strain evidence="3">cv. Stackhouse</strain>
    </source>
</reference>
<evidence type="ECO:0000313" key="3">
    <source>
        <dbReference type="Proteomes" id="UP000012073"/>
    </source>
</evidence>
<dbReference type="Gramene" id="CDF34625">
    <property type="protein sequence ID" value="CDF34625"/>
    <property type="gene ID" value="CHC_T00003274001"/>
</dbReference>
<dbReference type="SUPFAM" id="SSF50998">
    <property type="entry name" value="Quinoprotein alcohol dehydrogenase-like"/>
    <property type="match status" value="1"/>
</dbReference>
<keyword evidence="1" id="KW-1133">Transmembrane helix</keyword>
<dbReference type="RefSeq" id="XP_005714444.1">
    <property type="nucleotide sequence ID" value="XM_005714387.1"/>
</dbReference>
<dbReference type="AlphaFoldDB" id="R7QAY8"/>
<dbReference type="InterPro" id="IPR052918">
    <property type="entry name" value="Motility_Chemotaxis_Reg"/>
</dbReference>
<keyword evidence="1" id="KW-0812">Transmembrane</keyword>
<feature type="transmembrane region" description="Helical" evidence="1">
    <location>
        <begin position="485"/>
        <end position="507"/>
    </location>
</feature>
<proteinExistence type="predicted"/>
<gene>
    <name evidence="2" type="ORF">CHC_T00003274001</name>
</gene>
<dbReference type="OrthoDB" id="167314at2759"/>
<evidence type="ECO:0000256" key="1">
    <source>
        <dbReference type="SAM" id="Phobius"/>
    </source>
</evidence>
<dbReference type="PANTHER" id="PTHR35580">
    <property type="entry name" value="CELL SURFACE GLYCOPROTEIN (S-LAYER PROTEIN)-LIKE PROTEIN"/>
    <property type="match status" value="1"/>
</dbReference>
<name>R7QAY8_CHOCR</name>
<keyword evidence="3" id="KW-1185">Reference proteome</keyword>
<dbReference type="Proteomes" id="UP000012073">
    <property type="component" value="Unassembled WGS sequence"/>
</dbReference>
<organism evidence="2 3">
    <name type="scientific">Chondrus crispus</name>
    <name type="common">Carrageen Irish moss</name>
    <name type="synonym">Polymorpha crispa</name>
    <dbReference type="NCBI Taxonomy" id="2769"/>
    <lineage>
        <taxon>Eukaryota</taxon>
        <taxon>Rhodophyta</taxon>
        <taxon>Florideophyceae</taxon>
        <taxon>Rhodymeniophycidae</taxon>
        <taxon>Gigartinales</taxon>
        <taxon>Gigartinaceae</taxon>
        <taxon>Chondrus</taxon>
    </lineage>
</organism>
<dbReference type="KEGG" id="ccp:CHC_T00003274001"/>
<dbReference type="EMBL" id="HG001703">
    <property type="protein sequence ID" value="CDF34625.1"/>
    <property type="molecule type" value="Genomic_DNA"/>
</dbReference>
<dbReference type="InterPro" id="IPR011047">
    <property type="entry name" value="Quinoprotein_ADH-like_sf"/>
</dbReference>
<accession>R7QAY8</accession>